<evidence type="ECO:0000256" key="1">
    <source>
        <dbReference type="SAM" id="MobiDB-lite"/>
    </source>
</evidence>
<protein>
    <recommendedName>
        <fullName evidence="2">VOC domain-containing protein</fullName>
    </recommendedName>
</protein>
<dbReference type="EMBL" id="BAAAQM010000024">
    <property type="protein sequence ID" value="GAA1978193.1"/>
    <property type="molecule type" value="Genomic_DNA"/>
</dbReference>
<keyword evidence="4" id="KW-1185">Reference proteome</keyword>
<comment type="caution">
    <text evidence="3">The sequence shown here is derived from an EMBL/GenBank/DDBJ whole genome shotgun (WGS) entry which is preliminary data.</text>
</comment>
<dbReference type="InterPro" id="IPR004360">
    <property type="entry name" value="Glyas_Fos-R_dOase_dom"/>
</dbReference>
<dbReference type="Gene3D" id="3.10.180.10">
    <property type="entry name" value="2,3-Dihydroxybiphenyl 1,2-Dioxygenase, domain 1"/>
    <property type="match status" value="1"/>
</dbReference>
<gene>
    <name evidence="3" type="ORF">GCM10009838_43740</name>
</gene>
<name>A0ABP5DE93_9ACTN</name>
<dbReference type="Proteomes" id="UP001499854">
    <property type="component" value="Unassembled WGS sequence"/>
</dbReference>
<reference evidence="4" key="1">
    <citation type="journal article" date="2019" name="Int. J. Syst. Evol. Microbiol.">
        <title>The Global Catalogue of Microorganisms (GCM) 10K type strain sequencing project: providing services to taxonomists for standard genome sequencing and annotation.</title>
        <authorList>
            <consortium name="The Broad Institute Genomics Platform"/>
            <consortium name="The Broad Institute Genome Sequencing Center for Infectious Disease"/>
            <person name="Wu L."/>
            <person name="Ma J."/>
        </authorList>
    </citation>
    <scope>NUCLEOTIDE SEQUENCE [LARGE SCALE GENOMIC DNA]</scope>
    <source>
        <strain evidence="4">JCM 16013</strain>
    </source>
</reference>
<dbReference type="Pfam" id="PF00903">
    <property type="entry name" value="Glyoxalase"/>
    <property type="match status" value="1"/>
</dbReference>
<dbReference type="InterPro" id="IPR029068">
    <property type="entry name" value="Glyas_Bleomycin-R_OHBP_Dase"/>
</dbReference>
<dbReference type="CDD" id="cd06587">
    <property type="entry name" value="VOC"/>
    <property type="match status" value="1"/>
</dbReference>
<proteinExistence type="predicted"/>
<feature type="domain" description="VOC" evidence="2">
    <location>
        <begin position="2"/>
        <end position="111"/>
    </location>
</feature>
<feature type="region of interest" description="Disordered" evidence="1">
    <location>
        <begin position="90"/>
        <end position="113"/>
    </location>
</feature>
<dbReference type="RefSeq" id="WP_344658935.1">
    <property type="nucleotide sequence ID" value="NZ_BAAAQM010000024.1"/>
</dbReference>
<evidence type="ECO:0000313" key="4">
    <source>
        <dbReference type="Proteomes" id="UP001499854"/>
    </source>
</evidence>
<dbReference type="SUPFAM" id="SSF54593">
    <property type="entry name" value="Glyoxalase/Bleomycin resistance protein/Dihydroxybiphenyl dioxygenase"/>
    <property type="match status" value="1"/>
</dbReference>
<dbReference type="InterPro" id="IPR037523">
    <property type="entry name" value="VOC_core"/>
</dbReference>
<dbReference type="PROSITE" id="PS51819">
    <property type="entry name" value="VOC"/>
    <property type="match status" value="1"/>
</dbReference>
<sequence length="113" mass="12260">MSLHLFAGVSVDDFGAAVAWYEKLFGAPPSSFPHETEAVWELAEGRLVYVVRRPEHAGHGTLTLIVDDLDETMDGIAGRGLEPVNEERYGDGVRKATYTDPAGNEAGFGEVPR</sequence>
<accession>A0ABP5DE93</accession>
<evidence type="ECO:0000313" key="3">
    <source>
        <dbReference type="EMBL" id="GAA1978193.1"/>
    </source>
</evidence>
<organism evidence="3 4">
    <name type="scientific">Catenulispora subtropica</name>
    <dbReference type="NCBI Taxonomy" id="450798"/>
    <lineage>
        <taxon>Bacteria</taxon>
        <taxon>Bacillati</taxon>
        <taxon>Actinomycetota</taxon>
        <taxon>Actinomycetes</taxon>
        <taxon>Catenulisporales</taxon>
        <taxon>Catenulisporaceae</taxon>
        <taxon>Catenulispora</taxon>
    </lineage>
</organism>
<evidence type="ECO:0000259" key="2">
    <source>
        <dbReference type="PROSITE" id="PS51819"/>
    </source>
</evidence>